<organism evidence="2 3">
    <name type="scientific">Diplodia seriata</name>
    <dbReference type="NCBI Taxonomy" id="420778"/>
    <lineage>
        <taxon>Eukaryota</taxon>
        <taxon>Fungi</taxon>
        <taxon>Dikarya</taxon>
        <taxon>Ascomycota</taxon>
        <taxon>Pezizomycotina</taxon>
        <taxon>Dothideomycetes</taxon>
        <taxon>Dothideomycetes incertae sedis</taxon>
        <taxon>Botryosphaeriales</taxon>
        <taxon>Botryosphaeriaceae</taxon>
        <taxon>Diplodia</taxon>
    </lineage>
</organism>
<accession>A0ABR3CY59</accession>
<evidence type="ECO:0000313" key="3">
    <source>
        <dbReference type="Proteomes" id="UP001430584"/>
    </source>
</evidence>
<reference evidence="2 3" key="1">
    <citation type="submission" date="2024-02" db="EMBL/GenBank/DDBJ databases">
        <title>De novo assembly and annotation of 12 fungi associated with fruit tree decline syndrome in Ontario, Canada.</title>
        <authorList>
            <person name="Sulman M."/>
            <person name="Ellouze W."/>
            <person name="Ilyukhin E."/>
        </authorList>
    </citation>
    <scope>NUCLEOTIDE SEQUENCE [LARGE SCALE GENOMIC DNA]</scope>
    <source>
        <strain evidence="2 3">FDS-637</strain>
    </source>
</reference>
<protein>
    <submittedName>
        <fullName evidence="2">Uncharacterized protein</fullName>
    </submittedName>
</protein>
<proteinExistence type="predicted"/>
<evidence type="ECO:0000313" key="2">
    <source>
        <dbReference type="EMBL" id="KAL0264808.1"/>
    </source>
</evidence>
<feature type="region of interest" description="Disordered" evidence="1">
    <location>
        <begin position="1"/>
        <end position="20"/>
    </location>
</feature>
<name>A0ABR3CY59_9PEZI</name>
<dbReference type="EMBL" id="JAJVCZ030000001">
    <property type="protein sequence ID" value="KAL0264808.1"/>
    <property type="molecule type" value="Genomic_DNA"/>
</dbReference>
<dbReference type="Proteomes" id="UP001430584">
    <property type="component" value="Unassembled WGS sequence"/>
</dbReference>
<dbReference type="RefSeq" id="XP_066637548.1">
    <property type="nucleotide sequence ID" value="XM_066772269.1"/>
</dbReference>
<sequence>MSDPPPPPDTAEASKFPKEWDTDEGFLDWLQKQSTEADARQRQPGPKLFTAMRVTERTLEHLKGRGQEVYGLKMYRLTYEDDTDWQKFREMLDTKTHHNLTRKKALPEGETLLSMIDWAVEDDKEQWDNASLEEVRKHYRDEIETSLPHQRCMACIVVDAESLQSIMDGKKYAPFTGLHQDSPFVKVLEADLFRVEPFRSAHVIRPEQTGAERVADDDKIRWMKVNPSTLLPDFYDRLQFGFDNVYRTGPRPPYVWDG</sequence>
<gene>
    <name evidence="2" type="ORF">SLS55_000761</name>
</gene>
<keyword evidence="3" id="KW-1185">Reference proteome</keyword>
<comment type="caution">
    <text evidence="2">The sequence shown here is derived from an EMBL/GenBank/DDBJ whole genome shotgun (WGS) entry which is preliminary data.</text>
</comment>
<dbReference type="GeneID" id="92004846"/>
<evidence type="ECO:0000256" key="1">
    <source>
        <dbReference type="SAM" id="MobiDB-lite"/>
    </source>
</evidence>